<dbReference type="PRINTS" id="PR01434">
    <property type="entry name" value="NADHDHGNASE5"/>
</dbReference>
<feature type="transmembrane region" description="Helical" evidence="6">
    <location>
        <begin position="137"/>
        <end position="157"/>
    </location>
</feature>
<gene>
    <name evidence="9" type="primary">nuoL</name>
    <name evidence="9" type="ORF">VB264_17705</name>
</gene>
<dbReference type="EMBL" id="JAYFUL010000034">
    <property type="protein sequence ID" value="MEA5259636.1"/>
    <property type="molecule type" value="Genomic_DNA"/>
</dbReference>
<feature type="transmembrane region" description="Helical" evidence="6">
    <location>
        <begin position="302"/>
        <end position="319"/>
    </location>
</feature>
<proteinExistence type="predicted"/>
<dbReference type="Proteomes" id="UP001304671">
    <property type="component" value="Unassembled WGS sequence"/>
</dbReference>
<dbReference type="NCBIfam" id="TIGR01974">
    <property type="entry name" value="NDH_I_L"/>
    <property type="match status" value="1"/>
</dbReference>
<dbReference type="RefSeq" id="WP_323251432.1">
    <property type="nucleotide sequence ID" value="NZ_JAYFUL010000034.1"/>
</dbReference>
<dbReference type="NCBIfam" id="NF005141">
    <property type="entry name" value="PRK06590.1"/>
    <property type="match status" value="1"/>
</dbReference>
<evidence type="ECO:0000313" key="9">
    <source>
        <dbReference type="EMBL" id="MEA5259636.1"/>
    </source>
</evidence>
<feature type="domain" description="NADH-Ubiquinone oxidoreductase (complex I) chain 5 N-terminal" evidence="8">
    <location>
        <begin position="66"/>
        <end position="115"/>
    </location>
</feature>
<keyword evidence="10" id="KW-1185">Reference proteome</keyword>
<dbReference type="InterPro" id="IPR001750">
    <property type="entry name" value="ND/Mrp_TM"/>
</dbReference>
<feature type="transmembrane region" description="Helical" evidence="6">
    <location>
        <begin position="462"/>
        <end position="480"/>
    </location>
</feature>
<feature type="transmembrane region" description="Helical" evidence="6">
    <location>
        <begin position="244"/>
        <end position="264"/>
    </location>
</feature>
<feature type="transmembrane region" description="Helical" evidence="6">
    <location>
        <begin position="617"/>
        <end position="637"/>
    </location>
</feature>
<keyword evidence="3 6" id="KW-1133">Transmembrane helix</keyword>
<feature type="transmembrane region" description="Helical" evidence="6">
    <location>
        <begin position="6"/>
        <end position="24"/>
    </location>
</feature>
<feature type="transmembrane region" description="Helical" evidence="6">
    <location>
        <begin position="31"/>
        <end position="51"/>
    </location>
</feature>
<dbReference type="PANTHER" id="PTHR42829:SF2">
    <property type="entry name" value="NADH-UBIQUINONE OXIDOREDUCTASE CHAIN 5"/>
    <property type="match status" value="1"/>
</dbReference>
<evidence type="ECO:0000256" key="5">
    <source>
        <dbReference type="RuleBase" id="RU000320"/>
    </source>
</evidence>
<feature type="transmembrane region" description="Helical" evidence="6">
    <location>
        <begin position="76"/>
        <end position="101"/>
    </location>
</feature>
<comment type="subcellular location">
    <subcellularLocation>
        <location evidence="1">Endomembrane system</location>
        <topology evidence="1">Multi-pass membrane protein</topology>
    </subcellularLocation>
    <subcellularLocation>
        <location evidence="5">Membrane</location>
        <topology evidence="5">Multi-pass membrane protein</topology>
    </subcellularLocation>
</comment>
<sequence>MNPSTLIWLILLTPLAGFIMPILLGRKNNTLAAWLTIGFTGLNLIFSILLLRKNLHVANPHYLFNWFLLGKETYSFGFLADSLTLMMLVLVNFIALLVQIFSLEYMHEEPDQYRYVGFLSLFVFSMLGIVLTDNLLIMYAFWELVGLSSYLLIGFWYQKPEAVQASKKAFLVNRVGDVGFLLGIFLIYYLFGSSNFQDFPNIIANASEPSLVPVAGLLLFCGCIGKSAQFPLHTWLPDAMEGPTPVSALIHAATMVVAGVYLLARIHPLFGFEETIIVSSIGCFTMLLGSVYAIFQTDIKKTLAYSTISQVGLMVVGLGSDASVFHLLTHAFFKAGLFLSAGSIIHALHHAGHDFDAQDMRLMGGLRKRMPFTFVCYLVCSLALAGIPFFSGFLSKDAILAQVVASANQHQSLALYIISVVFFIGILLSSFYMTRQVWLIFFGEFRNEKADLYAIHEGSWKITFPIGLLAILSIGFVFTFNPLNAESAWFWEFLKPEMIEKSAENHWVAYLSTALAFAGIGLGYLSRNKALAYTIPTLDNIYQKIFVAPILKSADLLQWFDLYIIDTVVNAVAKLQVIIASIVAWWDAKIIDGIPNSTAYSAGVIGKITRSVQAGKVQLYVAISFLGLIALITFIVFSS</sequence>
<feature type="transmembrane region" description="Helical" evidence="6">
    <location>
        <begin position="507"/>
        <end position="525"/>
    </location>
</feature>
<reference evidence="9 10" key="1">
    <citation type="submission" date="2023-12" db="EMBL/GenBank/DDBJ databases">
        <title>Novel species of the genus Arcicella isolated from rivers.</title>
        <authorList>
            <person name="Lu H."/>
        </authorList>
    </citation>
    <scope>NUCLEOTIDE SEQUENCE [LARGE SCALE GENOMIC DNA]</scope>
    <source>
        <strain evidence="9 10">LMG 21963</strain>
    </source>
</reference>
<feature type="transmembrane region" description="Helical" evidence="6">
    <location>
        <begin position="169"/>
        <end position="191"/>
    </location>
</feature>
<dbReference type="Pfam" id="PF00662">
    <property type="entry name" value="Proton_antipo_N"/>
    <property type="match status" value="1"/>
</dbReference>
<feature type="transmembrane region" description="Helical" evidence="6">
    <location>
        <begin position="276"/>
        <end position="295"/>
    </location>
</feature>
<feature type="transmembrane region" description="Helical" evidence="6">
    <location>
        <begin position="211"/>
        <end position="232"/>
    </location>
</feature>
<dbReference type="Gene3D" id="1.20.5.2700">
    <property type="match status" value="2"/>
</dbReference>
<keyword evidence="4 6" id="KW-0472">Membrane</keyword>
<organism evidence="9 10">
    <name type="scientific">Arcicella aquatica</name>
    <dbReference type="NCBI Taxonomy" id="217141"/>
    <lineage>
        <taxon>Bacteria</taxon>
        <taxon>Pseudomonadati</taxon>
        <taxon>Bacteroidota</taxon>
        <taxon>Cytophagia</taxon>
        <taxon>Cytophagales</taxon>
        <taxon>Flectobacillaceae</taxon>
        <taxon>Arcicella</taxon>
    </lineage>
</organism>
<name>A0ABU5QRC5_9BACT</name>
<dbReference type="InterPro" id="IPR001516">
    <property type="entry name" value="Proton_antipo_N"/>
</dbReference>
<protein>
    <submittedName>
        <fullName evidence="9">NADH-quinone oxidoreductase subunit L</fullName>
    </submittedName>
</protein>
<evidence type="ECO:0000256" key="6">
    <source>
        <dbReference type="SAM" id="Phobius"/>
    </source>
</evidence>
<evidence type="ECO:0000259" key="8">
    <source>
        <dbReference type="Pfam" id="PF00662"/>
    </source>
</evidence>
<dbReference type="PRINTS" id="PR01435">
    <property type="entry name" value="NPOXDRDTASE5"/>
</dbReference>
<feature type="transmembrane region" description="Helical" evidence="6">
    <location>
        <begin position="331"/>
        <end position="351"/>
    </location>
</feature>
<dbReference type="InterPro" id="IPR018393">
    <property type="entry name" value="NADHpl_OxRdtase_5_subgr"/>
</dbReference>
<evidence type="ECO:0000256" key="1">
    <source>
        <dbReference type="ARBA" id="ARBA00004127"/>
    </source>
</evidence>
<feature type="transmembrane region" description="Helical" evidence="6">
    <location>
        <begin position="372"/>
        <end position="393"/>
    </location>
</feature>
<dbReference type="PANTHER" id="PTHR42829">
    <property type="entry name" value="NADH-UBIQUINONE OXIDOREDUCTASE CHAIN 5"/>
    <property type="match status" value="1"/>
</dbReference>
<accession>A0ABU5QRC5</accession>
<dbReference type="InterPro" id="IPR003945">
    <property type="entry name" value="NU5C-like"/>
</dbReference>
<evidence type="ECO:0000256" key="3">
    <source>
        <dbReference type="ARBA" id="ARBA00022989"/>
    </source>
</evidence>
<feature type="domain" description="NADH:quinone oxidoreductase/Mrp antiporter transmembrane" evidence="7">
    <location>
        <begin position="133"/>
        <end position="410"/>
    </location>
</feature>
<comment type="caution">
    <text evidence="9">The sequence shown here is derived from an EMBL/GenBank/DDBJ whole genome shotgun (WGS) entry which is preliminary data.</text>
</comment>
<dbReference type="Pfam" id="PF00361">
    <property type="entry name" value="Proton_antipo_M"/>
    <property type="match status" value="1"/>
</dbReference>
<evidence type="ECO:0000256" key="2">
    <source>
        <dbReference type="ARBA" id="ARBA00022692"/>
    </source>
</evidence>
<feature type="transmembrane region" description="Helical" evidence="6">
    <location>
        <begin position="113"/>
        <end position="131"/>
    </location>
</feature>
<evidence type="ECO:0000256" key="4">
    <source>
        <dbReference type="ARBA" id="ARBA00023136"/>
    </source>
</evidence>
<evidence type="ECO:0000259" key="7">
    <source>
        <dbReference type="Pfam" id="PF00361"/>
    </source>
</evidence>
<feature type="transmembrane region" description="Helical" evidence="6">
    <location>
        <begin position="413"/>
        <end position="441"/>
    </location>
</feature>
<keyword evidence="2 5" id="KW-0812">Transmembrane</keyword>
<evidence type="ECO:0000313" key="10">
    <source>
        <dbReference type="Proteomes" id="UP001304671"/>
    </source>
</evidence>